<dbReference type="RefSeq" id="WP_341427880.1">
    <property type="nucleotide sequence ID" value="NZ_JBBUTG010000016.1"/>
</dbReference>
<protein>
    <submittedName>
        <fullName evidence="2">Uncharacterized protein</fullName>
    </submittedName>
</protein>
<evidence type="ECO:0000313" key="2">
    <source>
        <dbReference type="EMBL" id="MEK8033458.1"/>
    </source>
</evidence>
<dbReference type="EMBL" id="JBBUTG010000016">
    <property type="protein sequence ID" value="MEK8033458.1"/>
    <property type="molecule type" value="Genomic_DNA"/>
</dbReference>
<feature type="chain" id="PRO_5045215913" evidence="1">
    <location>
        <begin position="28"/>
        <end position="306"/>
    </location>
</feature>
<dbReference type="Proteomes" id="UP001371218">
    <property type="component" value="Unassembled WGS sequence"/>
</dbReference>
<gene>
    <name evidence="2" type="ORF">AACH06_21775</name>
</gene>
<comment type="caution">
    <text evidence="2">The sequence shown here is derived from an EMBL/GenBank/DDBJ whole genome shotgun (WGS) entry which is preliminary data.</text>
</comment>
<reference evidence="2 3" key="1">
    <citation type="submission" date="2024-04" db="EMBL/GenBank/DDBJ databases">
        <title>Novel species of the genus Ideonella isolated from streams.</title>
        <authorList>
            <person name="Lu H."/>
        </authorList>
    </citation>
    <scope>NUCLEOTIDE SEQUENCE [LARGE SCALE GENOMIC DNA]</scope>
    <source>
        <strain evidence="2 3">DXS29W</strain>
    </source>
</reference>
<evidence type="ECO:0000313" key="3">
    <source>
        <dbReference type="Proteomes" id="UP001371218"/>
    </source>
</evidence>
<accession>A0ABU9BU12</accession>
<keyword evidence="1" id="KW-0732">Signal</keyword>
<feature type="signal peptide" evidence="1">
    <location>
        <begin position="1"/>
        <end position="27"/>
    </location>
</feature>
<name>A0ABU9BU12_9BURK</name>
<organism evidence="2 3">
    <name type="scientific">Ideonella lacteola</name>
    <dbReference type="NCBI Taxonomy" id="2984193"/>
    <lineage>
        <taxon>Bacteria</taxon>
        <taxon>Pseudomonadati</taxon>
        <taxon>Pseudomonadota</taxon>
        <taxon>Betaproteobacteria</taxon>
        <taxon>Burkholderiales</taxon>
        <taxon>Sphaerotilaceae</taxon>
        <taxon>Ideonella</taxon>
    </lineage>
</organism>
<evidence type="ECO:0000256" key="1">
    <source>
        <dbReference type="SAM" id="SignalP"/>
    </source>
</evidence>
<keyword evidence="3" id="KW-1185">Reference proteome</keyword>
<sequence length="306" mass="33886">MSFCPKSKLLAIAISLAALSSATATWAQDAASLQARHEAQRRALAASPFQRPLLIETRSSSTTSQGQVDAVLAYPFDTVARSFREADTWCDILMLQLNVKACHVDAGGDGAHGTALEVAIGKKIDQPLREAYQVRFDHRLAAARADHLSVQINAADGPLGTHDHRLTLQAVPVDGSHTYIQMAYSYRNGPTARWATQAYLATIGRNKVGFTVVGRDANGRNLYVDGVQGIAERNAMRYFLAIEAWLDALASPPADRAERRLRQWFEATERYPRQLHEIEMADYLTMKRRQRRSHDAAPDGPAEPHR</sequence>
<proteinExistence type="predicted"/>